<protein>
    <submittedName>
        <fullName evidence="4">Uncharacterized protein</fullName>
    </submittedName>
</protein>
<feature type="domain" description="Retroviral polymerase SH3-like" evidence="3">
    <location>
        <begin position="252"/>
        <end position="308"/>
    </location>
</feature>
<accession>A0A6L2NBW7</accession>
<evidence type="ECO:0000259" key="3">
    <source>
        <dbReference type="Pfam" id="PF25597"/>
    </source>
</evidence>
<sequence>MVQVVKDVVQHEPRFILEIIHNGFGSLAMRARVNLRSMRIFDPKRLNKRNKGSGGIEWWWHLKVGNRSRKGEALLHMLCNFNGFLDVLFEVVKLVKFLVYLVPSHGRLGLSPQPTFGEVYRVEKVKAVGANGDVSGSRVRVFWMKVDGGNVRARLVSREVTKVEELALDAMEYDDQDKWNEEDDLQEKTRVSVFIIRIRGIGVEMIGMVQGQECVTKRKVFRVLVNKSQNKTPYELFNDRTPTKGFHKPFGCHVMILNTLDNLGKFKAKRDEGYFIGYSMSSKAFRVFNKRTKRVEENLHVDFLENKPIEKGAGLNWLFDVDSLTNSINYVLVVGAGTHSINFSGTKDAASQEVKKDVSFLRYIALPNWVHDALLESSSMETPIPTVSSLVPTACLNYSPESLSDTRIISKRVTSQDDRPSLDNILTMTNRFDDILGVTTNTDDTNGVEANIGNMETTIIASPTPTLRIHKDYLKSQIIGHVFKNKKDKRGIVIRNKAWLVVQVHTHEEGIDYDEVFAPVARIVAIKLFLAYASFMGFTVYQMDVKSAFLYATINEEVGTIDQTLFIRRKRGDFILVQVYVDDIIFGSSNLQLCREFEAIMYKKVQMSAMDRFHTAKTLDLVWIWLGGDHGNDFLKGFNGIQWIETTEEGTMILATINGMLRIVSESSIRRNLKLNDEAGISSLSDAELFENLTLIGYNISPNQKFTFHKRQFSHQWKANIIKTSTLPTDSTPRVTYLAANEGTQELEINRLKARIKLLEDKDGGVAKQSRDDAPIKGRRLDKGKEATERVNDDTEEMATVLNSMDAANILTSGGVQVVPTAAKVSIATVSIPTGSGVVPTASPTIPTAAPIFTTAIEEMEEEIVRDAQRMNEQITRDAKIARIHAEEELQIMVDGLDRNNKTVAKYLQKYHQSAIELPIGRRIELISDLKQMQDFIPIGSKEESEKFKRKGLRLEQDSSKKLKTLEEVPKEKLKEMMELILVEEGRFKSTMRISERDSQHQVTYNEELPLAEQLPTANEDKFPLLKKRHATAEKIALLVKTGVSHGQRHIYNIQRRVAVTQLS</sequence>
<dbReference type="InterPro" id="IPR057670">
    <property type="entry name" value="SH3_retrovirus"/>
</dbReference>
<gene>
    <name evidence="4" type="ORF">Tci_054945</name>
</gene>
<feature type="region of interest" description="Disordered" evidence="1">
    <location>
        <begin position="767"/>
        <end position="787"/>
    </location>
</feature>
<dbReference type="AlphaFoldDB" id="A0A6L2NBW7"/>
<name>A0A6L2NBW7_TANCI</name>
<evidence type="ECO:0000256" key="1">
    <source>
        <dbReference type="SAM" id="MobiDB-lite"/>
    </source>
</evidence>
<comment type="caution">
    <text evidence="4">The sequence shown here is derived from an EMBL/GenBank/DDBJ whole genome shotgun (WGS) entry which is preliminary data.</text>
</comment>
<evidence type="ECO:0000313" key="4">
    <source>
        <dbReference type="EMBL" id="GEU82967.1"/>
    </source>
</evidence>
<proteinExistence type="predicted"/>
<evidence type="ECO:0000259" key="2">
    <source>
        <dbReference type="Pfam" id="PF07727"/>
    </source>
</evidence>
<dbReference type="Pfam" id="PF25597">
    <property type="entry name" value="SH3_retrovirus"/>
    <property type="match status" value="1"/>
</dbReference>
<dbReference type="Pfam" id="PF07727">
    <property type="entry name" value="RVT_2"/>
    <property type="match status" value="1"/>
</dbReference>
<dbReference type="EMBL" id="BKCJ010008587">
    <property type="protein sequence ID" value="GEU82967.1"/>
    <property type="molecule type" value="Genomic_DNA"/>
</dbReference>
<reference evidence="4" key="1">
    <citation type="journal article" date="2019" name="Sci. Rep.">
        <title>Draft genome of Tanacetum cinerariifolium, the natural source of mosquito coil.</title>
        <authorList>
            <person name="Yamashiro T."/>
            <person name="Shiraishi A."/>
            <person name="Satake H."/>
            <person name="Nakayama K."/>
        </authorList>
    </citation>
    <scope>NUCLEOTIDE SEQUENCE</scope>
</reference>
<dbReference type="InterPro" id="IPR013103">
    <property type="entry name" value="RVT_2"/>
</dbReference>
<organism evidence="4">
    <name type="scientific">Tanacetum cinerariifolium</name>
    <name type="common">Dalmatian daisy</name>
    <name type="synonym">Chrysanthemum cinerariifolium</name>
    <dbReference type="NCBI Taxonomy" id="118510"/>
    <lineage>
        <taxon>Eukaryota</taxon>
        <taxon>Viridiplantae</taxon>
        <taxon>Streptophyta</taxon>
        <taxon>Embryophyta</taxon>
        <taxon>Tracheophyta</taxon>
        <taxon>Spermatophyta</taxon>
        <taxon>Magnoliopsida</taxon>
        <taxon>eudicotyledons</taxon>
        <taxon>Gunneridae</taxon>
        <taxon>Pentapetalae</taxon>
        <taxon>asterids</taxon>
        <taxon>campanulids</taxon>
        <taxon>Asterales</taxon>
        <taxon>Asteraceae</taxon>
        <taxon>Asteroideae</taxon>
        <taxon>Anthemideae</taxon>
        <taxon>Anthemidinae</taxon>
        <taxon>Tanacetum</taxon>
    </lineage>
</organism>
<feature type="domain" description="Reverse transcriptase Ty1/copia-type" evidence="2">
    <location>
        <begin position="481"/>
        <end position="558"/>
    </location>
</feature>